<evidence type="ECO:0000313" key="1">
    <source>
        <dbReference type="EMBL" id="GAA4887025.1"/>
    </source>
</evidence>
<organism evidence="1 2">
    <name type="scientific">Actinomycetospora straminea</name>
    <dbReference type="NCBI Taxonomy" id="663607"/>
    <lineage>
        <taxon>Bacteria</taxon>
        <taxon>Bacillati</taxon>
        <taxon>Actinomycetota</taxon>
        <taxon>Actinomycetes</taxon>
        <taxon>Pseudonocardiales</taxon>
        <taxon>Pseudonocardiaceae</taxon>
        <taxon>Actinomycetospora</taxon>
    </lineage>
</organism>
<evidence type="ECO:0000313" key="2">
    <source>
        <dbReference type="Proteomes" id="UP001500457"/>
    </source>
</evidence>
<proteinExistence type="predicted"/>
<dbReference type="Proteomes" id="UP001500457">
    <property type="component" value="Unassembled WGS sequence"/>
</dbReference>
<reference evidence="2" key="1">
    <citation type="journal article" date="2019" name="Int. J. Syst. Evol. Microbiol.">
        <title>The Global Catalogue of Microorganisms (GCM) 10K type strain sequencing project: providing services to taxonomists for standard genome sequencing and annotation.</title>
        <authorList>
            <consortium name="The Broad Institute Genomics Platform"/>
            <consortium name="The Broad Institute Genome Sequencing Center for Infectious Disease"/>
            <person name="Wu L."/>
            <person name="Ma J."/>
        </authorList>
    </citation>
    <scope>NUCLEOTIDE SEQUENCE [LARGE SCALE GENOMIC DNA]</scope>
    <source>
        <strain evidence="2">JCM 17983</strain>
    </source>
</reference>
<keyword evidence="2" id="KW-1185">Reference proteome</keyword>
<sequence length="57" mass="6274">MLAFTSPDTVSTVSTMTVRTIVIVQTPQRRGGRVDRLLRTVVTERHPLPDSRAPAVS</sequence>
<accession>A0ABP9EU62</accession>
<dbReference type="EMBL" id="BAABHQ010000014">
    <property type="protein sequence ID" value="GAA4887025.1"/>
    <property type="molecule type" value="Genomic_DNA"/>
</dbReference>
<gene>
    <name evidence="1" type="ORF">GCM10023203_44800</name>
</gene>
<protein>
    <submittedName>
        <fullName evidence="1">Uncharacterized protein</fullName>
    </submittedName>
</protein>
<name>A0ABP9EU62_9PSEU</name>
<comment type="caution">
    <text evidence="1">The sequence shown here is derived from an EMBL/GenBank/DDBJ whole genome shotgun (WGS) entry which is preliminary data.</text>
</comment>